<dbReference type="EMBL" id="JAMZFW010000008">
    <property type="protein sequence ID" value="MCP1102177.1"/>
    <property type="molecule type" value="Genomic_DNA"/>
</dbReference>
<feature type="domain" description="ABC transporter" evidence="11">
    <location>
        <begin position="7"/>
        <end position="243"/>
    </location>
</feature>
<dbReference type="SMART" id="SM00382">
    <property type="entry name" value="AAA"/>
    <property type="match status" value="1"/>
</dbReference>
<dbReference type="RefSeq" id="WP_262065961.1">
    <property type="nucleotide sequence ID" value="NZ_JAMXOD010000008.1"/>
</dbReference>
<evidence type="ECO:0000259" key="11">
    <source>
        <dbReference type="PROSITE" id="PS50893"/>
    </source>
</evidence>
<proteinExistence type="inferred from homology"/>
<dbReference type="InterPro" id="IPR005876">
    <property type="entry name" value="Co_trans_ATP-bd"/>
</dbReference>
<evidence type="ECO:0000256" key="1">
    <source>
        <dbReference type="ARBA" id="ARBA00004202"/>
    </source>
</evidence>
<evidence type="ECO:0000256" key="6">
    <source>
        <dbReference type="ARBA" id="ARBA00022840"/>
    </source>
</evidence>
<dbReference type="InterPro" id="IPR015856">
    <property type="entry name" value="ABC_transpr_CbiO/EcfA_su"/>
</dbReference>
<name>A0ABT1E8M8_9FIRM</name>
<evidence type="ECO:0000256" key="4">
    <source>
        <dbReference type="ARBA" id="ARBA00022475"/>
    </source>
</evidence>
<evidence type="ECO:0000256" key="10">
    <source>
        <dbReference type="RuleBase" id="RU364103"/>
    </source>
</evidence>
<protein>
    <recommendedName>
        <fullName evidence="10">ABC transporter ATP-binding protein</fullName>
    </recommendedName>
</protein>
<dbReference type="Pfam" id="PF00005">
    <property type="entry name" value="ABC_tran"/>
    <property type="match status" value="1"/>
</dbReference>
<sequence>MDKEIVLEAKGLSCTYEMSDTPSLENVSLTIRKGQKIAVMGANGSGKSTFFLCCNGILKPEKGVLFFHGQPVDYSKKGLQRLRSKVGIVFQNPDNQLLSASVYQEISFGVLNLGFSKEEAKERVEQVMEEFSITPFRNRPTHALSGGEKKQVSIADILVMEPEVVLMDEPTAALDPKHTKLVYQVIEELSENGITVIVATHDVDYACQWADEIIVMEKGRVLAQDVPQKIFTSRELLKKANLEIPMVIRVTQYLQEADILEKESTVPRSIEDLEELIKERRR</sequence>
<evidence type="ECO:0000256" key="3">
    <source>
        <dbReference type="ARBA" id="ARBA00022448"/>
    </source>
</evidence>
<evidence type="ECO:0000256" key="2">
    <source>
        <dbReference type="ARBA" id="ARBA00005417"/>
    </source>
</evidence>
<dbReference type="CDD" id="cd03225">
    <property type="entry name" value="ABC_cobalt_CbiO_domain1"/>
    <property type="match status" value="1"/>
</dbReference>
<keyword evidence="4 10" id="KW-1003">Cell membrane</keyword>
<comment type="function">
    <text evidence="9">Probably part of an ABC transporter complex. Responsible for energy coupling to the transport system.</text>
</comment>
<dbReference type="InterPro" id="IPR027417">
    <property type="entry name" value="P-loop_NTPase"/>
</dbReference>
<dbReference type="PANTHER" id="PTHR43553:SF24">
    <property type="entry name" value="ENERGY-COUPLING FACTOR TRANSPORTER ATP-BINDING PROTEIN ECFA1"/>
    <property type="match status" value="1"/>
</dbReference>
<keyword evidence="6 10" id="KW-0067">ATP-binding</keyword>
<dbReference type="GO" id="GO:0005524">
    <property type="term" value="F:ATP binding"/>
    <property type="evidence" value="ECO:0007669"/>
    <property type="project" value="UniProtKB-KW"/>
</dbReference>
<keyword evidence="8 10" id="KW-0472">Membrane</keyword>
<dbReference type="InterPro" id="IPR003593">
    <property type="entry name" value="AAA+_ATPase"/>
</dbReference>
<reference evidence="12 13" key="1">
    <citation type="journal article" date="2022" name="Genome Biol. Evol.">
        <title>Host diet, physiology and behaviors set the stage for Lachnospiraceae cladogenesis.</title>
        <authorList>
            <person name="Vera-Ponce De Leon A."/>
            <person name="Schneider M."/>
            <person name="Jahnes B.C."/>
            <person name="Sadowski V."/>
            <person name="Camuy-Velez L.A."/>
            <person name="Duan J."/>
            <person name="Sabree Z.L."/>
        </authorList>
    </citation>
    <scope>NUCLEOTIDE SEQUENCE [LARGE SCALE GENOMIC DNA]</scope>
    <source>
        <strain evidence="12 13">PAL113</strain>
    </source>
</reference>
<keyword evidence="7" id="KW-1278">Translocase</keyword>
<keyword evidence="13" id="KW-1185">Reference proteome</keyword>
<evidence type="ECO:0000256" key="5">
    <source>
        <dbReference type="ARBA" id="ARBA00022741"/>
    </source>
</evidence>
<keyword evidence="3 10" id="KW-0813">Transport</keyword>
<dbReference type="SUPFAM" id="SSF52540">
    <property type="entry name" value="P-loop containing nucleoside triphosphate hydrolases"/>
    <property type="match status" value="1"/>
</dbReference>
<dbReference type="PROSITE" id="PS50893">
    <property type="entry name" value="ABC_TRANSPORTER_2"/>
    <property type="match status" value="1"/>
</dbReference>
<evidence type="ECO:0000313" key="13">
    <source>
        <dbReference type="Proteomes" id="UP001523566"/>
    </source>
</evidence>
<comment type="caution">
    <text evidence="12">The sequence shown here is derived from an EMBL/GenBank/DDBJ whole genome shotgun (WGS) entry which is preliminary data.</text>
</comment>
<evidence type="ECO:0000256" key="8">
    <source>
        <dbReference type="ARBA" id="ARBA00023136"/>
    </source>
</evidence>
<comment type="similarity">
    <text evidence="2 10">Belongs to the ABC transporter superfamily.</text>
</comment>
<dbReference type="InterPro" id="IPR003439">
    <property type="entry name" value="ABC_transporter-like_ATP-bd"/>
</dbReference>
<comment type="function">
    <text evidence="10">Part of an ABC transporter complex. Responsible for energy coupling to the transport system.</text>
</comment>
<dbReference type="PANTHER" id="PTHR43553">
    <property type="entry name" value="HEAVY METAL TRANSPORTER"/>
    <property type="match status" value="1"/>
</dbReference>
<gene>
    <name evidence="12" type="ORF">NK125_07065</name>
</gene>
<organism evidence="12 13">
    <name type="scientific">Aequitasia blattaphilus</name>
    <dbReference type="NCBI Taxonomy" id="2949332"/>
    <lineage>
        <taxon>Bacteria</taxon>
        <taxon>Bacillati</taxon>
        <taxon>Bacillota</taxon>
        <taxon>Clostridia</taxon>
        <taxon>Lachnospirales</taxon>
        <taxon>Lachnospiraceae</taxon>
        <taxon>Aequitasia</taxon>
    </lineage>
</organism>
<accession>A0ABT1E8M8</accession>
<dbReference type="Gene3D" id="3.40.50.300">
    <property type="entry name" value="P-loop containing nucleotide triphosphate hydrolases"/>
    <property type="match status" value="1"/>
</dbReference>
<keyword evidence="5 10" id="KW-0547">Nucleotide-binding</keyword>
<dbReference type="Proteomes" id="UP001523566">
    <property type="component" value="Unassembled WGS sequence"/>
</dbReference>
<dbReference type="NCBIfam" id="TIGR01166">
    <property type="entry name" value="cbiO"/>
    <property type="match status" value="1"/>
</dbReference>
<dbReference type="InterPro" id="IPR050095">
    <property type="entry name" value="ECF_ABC_transporter_ATP-bd"/>
</dbReference>
<evidence type="ECO:0000256" key="9">
    <source>
        <dbReference type="ARBA" id="ARBA00025157"/>
    </source>
</evidence>
<evidence type="ECO:0000313" key="12">
    <source>
        <dbReference type="EMBL" id="MCP1102177.1"/>
    </source>
</evidence>
<comment type="subcellular location">
    <subcellularLocation>
        <location evidence="1 10">Cell membrane</location>
        <topology evidence="1 10">Peripheral membrane protein</topology>
    </subcellularLocation>
</comment>
<evidence type="ECO:0000256" key="7">
    <source>
        <dbReference type="ARBA" id="ARBA00022967"/>
    </source>
</evidence>